<proteinExistence type="predicted"/>
<gene>
    <name evidence="1" type="ORF">UFOVP374_17</name>
</gene>
<accession>A0A6J7X069</accession>
<protein>
    <submittedName>
        <fullName evidence="1">Uncharacterized protein</fullName>
    </submittedName>
</protein>
<reference evidence="1" key="1">
    <citation type="submission" date="2020-05" db="EMBL/GenBank/DDBJ databases">
        <authorList>
            <person name="Chiriac C."/>
            <person name="Salcher M."/>
            <person name="Ghai R."/>
            <person name="Kavagutti S V."/>
        </authorList>
    </citation>
    <scope>NUCLEOTIDE SEQUENCE</scope>
</reference>
<organism evidence="1">
    <name type="scientific">uncultured Caudovirales phage</name>
    <dbReference type="NCBI Taxonomy" id="2100421"/>
    <lineage>
        <taxon>Viruses</taxon>
        <taxon>Duplodnaviria</taxon>
        <taxon>Heunggongvirae</taxon>
        <taxon>Uroviricota</taxon>
        <taxon>Caudoviricetes</taxon>
        <taxon>Peduoviridae</taxon>
        <taxon>Maltschvirus</taxon>
        <taxon>Maltschvirus maltsch</taxon>
    </lineage>
</organism>
<name>A0A6J7X069_9CAUD</name>
<evidence type="ECO:0000313" key="1">
    <source>
        <dbReference type="EMBL" id="CAB5222565.1"/>
    </source>
</evidence>
<sequence length="786" mass="81183">MATIEELSAALVKADAAGNAVDAKAFADEIRRVKQAPEKERSFTRRAFDVMGDIGSGAVKGATDIGATLMAPFDFAARYRGYDIPFVPGRLDDRRQEVTNALVAQGADVNSLSYGGGRLFSNVAGTAGLGPVIGMGLKAVAPSAAPLAASISAGGFIPKSLTATERIAAGLPAATILEQATTLGTRAAGGAVAGGAGAFAINPSETGTGSVVGALVPTVGAALVSQLAKKTGFLWDAITGKLGAVKAAEIAKQVAAGDAAAIRAANAVADPSLTAGQAAGGAGNTAWAALDALARKQNTGGAFTKKIDAQTTNIEATLDRLAGGATALESNIAQKQTKTALNTLTTPMREAALERAGVAGEAVPFLQQVAAKGEAGATSAVADVRRFTGLIEPADDWARTWAPSAMADVDAAGKFIRGGDVRLLGIPRQPQASTYPGQLAVRAEGAATTAAEESLKLGAIARNAKTAIADLEAQGLKPLKPDSIIASIKSKLTDPSIALNANLAPALKRVTDMLGDWTNKFGVITPEALYAIRKNGIAGVIQDLHPTATPDQRRAFAQAVMTEVRPLIDDAIETAGGAGWKAYLKTFEQGMQGVEQKRMADVARQLYKSGDKQGFIDLVKGSNDKALGIVEDVFGPGKVNFVQLMGGQRPNSPALEYMRIAEQTARDLKLTERAGAGGAELAKIIDRNALKFNFPPSLSTKIAVARQGMKEFEGKINRAAMDALEKGMRSGASANEMLAMVPAAERGKVLKIMTDSATWSPLLTTGVRQGAVNRLAPQDNQNNLAR</sequence>
<dbReference type="EMBL" id="LR798313">
    <property type="protein sequence ID" value="CAB5222565.1"/>
    <property type="molecule type" value="Genomic_DNA"/>
</dbReference>